<proteinExistence type="predicted"/>
<sequence>MLATLYREMCERRNQIKPKSEVAYHYNNHGLSFTFYFYVIE</sequence>
<dbReference type="OrthoDB" id="10453313at2759"/>
<dbReference type="Proteomes" id="UP000593576">
    <property type="component" value="Unassembled WGS sequence"/>
</dbReference>
<comment type="caution">
    <text evidence="1">The sequence shown here is derived from an EMBL/GenBank/DDBJ whole genome shotgun (WGS) entry which is preliminary data.</text>
</comment>
<evidence type="ECO:0000313" key="1">
    <source>
        <dbReference type="EMBL" id="MBA0858665.1"/>
    </source>
</evidence>
<dbReference type="EMBL" id="JABFAF010000006">
    <property type="protein sequence ID" value="MBA0858665.1"/>
    <property type="molecule type" value="Genomic_DNA"/>
</dbReference>
<gene>
    <name evidence="1" type="ORF">Goshw_029526</name>
</gene>
<name>A0A7J9LIN8_GOSSC</name>
<dbReference type="AlphaFoldDB" id="A0A7J9LIN8"/>
<organism evidence="1 2">
    <name type="scientific">Gossypium schwendimanii</name>
    <name type="common">Cotton</name>
    <dbReference type="NCBI Taxonomy" id="34291"/>
    <lineage>
        <taxon>Eukaryota</taxon>
        <taxon>Viridiplantae</taxon>
        <taxon>Streptophyta</taxon>
        <taxon>Embryophyta</taxon>
        <taxon>Tracheophyta</taxon>
        <taxon>Spermatophyta</taxon>
        <taxon>Magnoliopsida</taxon>
        <taxon>eudicotyledons</taxon>
        <taxon>Gunneridae</taxon>
        <taxon>Pentapetalae</taxon>
        <taxon>rosids</taxon>
        <taxon>malvids</taxon>
        <taxon>Malvales</taxon>
        <taxon>Malvaceae</taxon>
        <taxon>Malvoideae</taxon>
        <taxon>Gossypium</taxon>
    </lineage>
</organism>
<reference evidence="1 2" key="1">
    <citation type="journal article" date="2019" name="Genome Biol. Evol.">
        <title>Insights into the evolution of the New World diploid cottons (Gossypium, subgenus Houzingenia) based on genome sequencing.</title>
        <authorList>
            <person name="Grover C.E."/>
            <person name="Arick M.A. 2nd"/>
            <person name="Thrash A."/>
            <person name="Conover J.L."/>
            <person name="Sanders W.S."/>
            <person name="Peterson D.G."/>
            <person name="Frelichowski J.E."/>
            <person name="Scheffler J.A."/>
            <person name="Scheffler B.E."/>
            <person name="Wendel J.F."/>
        </authorList>
    </citation>
    <scope>NUCLEOTIDE SEQUENCE [LARGE SCALE GENOMIC DNA]</scope>
    <source>
        <strain evidence="1">1</strain>
        <tissue evidence="1">Leaf</tissue>
    </source>
</reference>
<keyword evidence="2" id="KW-1185">Reference proteome</keyword>
<protein>
    <submittedName>
        <fullName evidence="1">Uncharacterized protein</fullName>
    </submittedName>
</protein>
<evidence type="ECO:0000313" key="2">
    <source>
        <dbReference type="Proteomes" id="UP000593576"/>
    </source>
</evidence>
<accession>A0A7J9LIN8</accession>